<evidence type="ECO:0000313" key="1">
    <source>
        <dbReference type="EMBL" id="KTD18493.1"/>
    </source>
</evidence>
<dbReference type="STRING" id="45067.Llan_2543"/>
<comment type="caution">
    <text evidence="1">The sequence shown here is derived from an EMBL/GenBank/DDBJ whole genome shotgun (WGS) entry which is preliminary data.</text>
</comment>
<accession>A0A0W0VF30</accession>
<dbReference type="AlphaFoldDB" id="A0A0W0VF30"/>
<reference evidence="1 2" key="1">
    <citation type="submission" date="2015-11" db="EMBL/GenBank/DDBJ databases">
        <title>Genomic analysis of 38 Legionella species identifies large and diverse effector repertoires.</title>
        <authorList>
            <person name="Burstein D."/>
            <person name="Amaro F."/>
            <person name="Zusman T."/>
            <person name="Lifshitz Z."/>
            <person name="Cohen O."/>
            <person name="Gilbert J.A."/>
            <person name="Pupko T."/>
            <person name="Shuman H.A."/>
            <person name="Segal G."/>
        </authorList>
    </citation>
    <scope>NUCLEOTIDE SEQUENCE [LARGE SCALE GENOMIC DNA]</scope>
    <source>
        <strain evidence="1 2">ATCC 49751</strain>
    </source>
</reference>
<dbReference type="EMBL" id="LNYI01000063">
    <property type="protein sequence ID" value="KTD18493.1"/>
    <property type="molecule type" value="Genomic_DNA"/>
</dbReference>
<proteinExistence type="predicted"/>
<sequence>MPKLNRIVLSLSIFLFVGILQAAAIDVNKLIKVTKENNPKCIIYYYYKNELYCSTSALSSGKPDPQIVNYETQAIIFDDRPWQAAWGQKTDTITTVEYVPAGENVENWNELITSQFISGLKDKITPLQFSERVIQSLQQLGFKPEITFFEKSPNRVIFEFRITEPQNVMQDELQMITKGQNGLYILHYVIKTSNMGEDNRRKWLKNLQASKPIESQ</sequence>
<organism evidence="1 2">
    <name type="scientific">Legionella lansingensis</name>
    <dbReference type="NCBI Taxonomy" id="45067"/>
    <lineage>
        <taxon>Bacteria</taxon>
        <taxon>Pseudomonadati</taxon>
        <taxon>Pseudomonadota</taxon>
        <taxon>Gammaproteobacteria</taxon>
        <taxon>Legionellales</taxon>
        <taxon>Legionellaceae</taxon>
        <taxon>Legionella</taxon>
    </lineage>
</organism>
<evidence type="ECO:0000313" key="2">
    <source>
        <dbReference type="Proteomes" id="UP000054869"/>
    </source>
</evidence>
<dbReference type="PATRIC" id="fig|45067.4.peg.2673"/>
<protein>
    <submittedName>
        <fullName evidence="1">Uncharacterized protein</fullName>
    </submittedName>
</protein>
<name>A0A0W0VF30_9GAMM</name>
<gene>
    <name evidence="1" type="ORF">Llan_2543</name>
</gene>
<dbReference type="OrthoDB" id="5646369at2"/>
<dbReference type="Proteomes" id="UP000054869">
    <property type="component" value="Unassembled WGS sequence"/>
</dbReference>
<dbReference type="eggNOG" id="ENOG502ZGK5">
    <property type="taxonomic scope" value="Bacteria"/>
</dbReference>
<keyword evidence="2" id="KW-1185">Reference proteome</keyword>
<dbReference type="RefSeq" id="WP_028373675.1">
    <property type="nucleotide sequence ID" value="NZ_CAAAJD010000021.1"/>
</dbReference>